<sequence length="262" mass="28043">MRRFSALVAALLAVLLALPCAAAPAGPAAPRRLKIGLDGAYPPFSRLAADGTIDGFDVEVARAVCAKLPADCDLVTLGWDDLVPALLARRVDVTVASQPITDEARRRIEFTRPYWGVPPRFVGRLVDPPTATPPAGLAGRRVGVRAGTVHAAWLATAHPEAQRVPFAAEADALEALADGRVDLVFGDTLTLFDRLERLRPLGRTGFVGGEVVDTRAFGAGAGLGFRREDRDLGATLDRALLELDRDGTLDRLVGHWFPFAIR</sequence>
<evidence type="ECO:0000256" key="3">
    <source>
        <dbReference type="ARBA" id="ARBA00022729"/>
    </source>
</evidence>
<dbReference type="OrthoDB" id="9807134at2"/>
<evidence type="ECO:0000313" key="7">
    <source>
        <dbReference type="EMBL" id="TBW40929.1"/>
    </source>
</evidence>
<feature type="domain" description="Solute-binding protein family 3/N-terminal" evidence="6">
    <location>
        <begin position="32"/>
        <end position="260"/>
    </location>
</feature>
<keyword evidence="8" id="KW-1185">Reference proteome</keyword>
<feature type="signal peptide" evidence="5">
    <location>
        <begin position="1"/>
        <end position="22"/>
    </location>
</feature>
<comment type="similarity">
    <text evidence="2 4">Belongs to the bacterial solute-binding protein 3 family.</text>
</comment>
<dbReference type="RefSeq" id="WP_131305388.1">
    <property type="nucleotide sequence ID" value="NZ_SJFN01000002.1"/>
</dbReference>
<name>A0A4Q9VZ68_9HYPH</name>
<dbReference type="EMBL" id="SJFN01000002">
    <property type="protein sequence ID" value="TBW40929.1"/>
    <property type="molecule type" value="Genomic_DNA"/>
</dbReference>
<protein>
    <submittedName>
        <fullName evidence="7">Transporter substrate-binding domain-containing protein</fullName>
    </submittedName>
</protein>
<dbReference type="PANTHER" id="PTHR35936">
    <property type="entry name" value="MEMBRANE-BOUND LYTIC MUREIN TRANSGLYCOSYLASE F"/>
    <property type="match status" value="1"/>
</dbReference>
<evidence type="ECO:0000256" key="5">
    <source>
        <dbReference type="SAM" id="SignalP"/>
    </source>
</evidence>
<evidence type="ECO:0000256" key="1">
    <source>
        <dbReference type="ARBA" id="ARBA00004196"/>
    </source>
</evidence>
<proteinExistence type="inferred from homology"/>
<dbReference type="InterPro" id="IPR018313">
    <property type="entry name" value="SBP_3_CS"/>
</dbReference>
<comment type="subcellular location">
    <subcellularLocation>
        <location evidence="1">Cell envelope</location>
    </subcellularLocation>
</comment>
<accession>A0A4Q9VZ68</accession>
<dbReference type="SMART" id="SM00062">
    <property type="entry name" value="PBPb"/>
    <property type="match status" value="1"/>
</dbReference>
<dbReference type="PANTHER" id="PTHR35936:SF17">
    <property type="entry name" value="ARGININE-BINDING EXTRACELLULAR PROTEIN ARTP"/>
    <property type="match status" value="1"/>
</dbReference>
<gene>
    <name evidence="7" type="ORF">EYW49_01890</name>
</gene>
<dbReference type="Gene3D" id="3.40.190.10">
    <property type="entry name" value="Periplasmic binding protein-like II"/>
    <property type="match status" value="2"/>
</dbReference>
<dbReference type="PROSITE" id="PS01039">
    <property type="entry name" value="SBP_BACTERIAL_3"/>
    <property type="match status" value="1"/>
</dbReference>
<comment type="caution">
    <text evidence="7">The sequence shown here is derived from an EMBL/GenBank/DDBJ whole genome shotgun (WGS) entry which is preliminary data.</text>
</comment>
<dbReference type="Proteomes" id="UP000292781">
    <property type="component" value="Unassembled WGS sequence"/>
</dbReference>
<reference evidence="7 8" key="1">
    <citation type="submission" date="2019-02" db="EMBL/GenBank/DDBJ databases">
        <title>Siculibacillus lacustris gen. nov., sp. nov., a new rosette-forming bacterium isolated from a freshwater crater lake (Lake St. Ana, Romania).</title>
        <authorList>
            <person name="Felfoldi T."/>
            <person name="Marton Z."/>
            <person name="Szabo A."/>
            <person name="Mentes A."/>
            <person name="Boka K."/>
            <person name="Marialigeti K."/>
            <person name="Mathe I."/>
            <person name="Koncz M."/>
            <person name="Schumann P."/>
            <person name="Toth E."/>
        </authorList>
    </citation>
    <scope>NUCLEOTIDE SEQUENCE [LARGE SCALE GENOMIC DNA]</scope>
    <source>
        <strain evidence="7 8">SA-279</strain>
    </source>
</reference>
<dbReference type="GO" id="GO:0030313">
    <property type="term" value="C:cell envelope"/>
    <property type="evidence" value="ECO:0007669"/>
    <property type="project" value="UniProtKB-SubCell"/>
</dbReference>
<dbReference type="SUPFAM" id="SSF53850">
    <property type="entry name" value="Periplasmic binding protein-like II"/>
    <property type="match status" value="1"/>
</dbReference>
<evidence type="ECO:0000256" key="2">
    <source>
        <dbReference type="ARBA" id="ARBA00010333"/>
    </source>
</evidence>
<evidence type="ECO:0000313" key="8">
    <source>
        <dbReference type="Proteomes" id="UP000292781"/>
    </source>
</evidence>
<evidence type="ECO:0000259" key="6">
    <source>
        <dbReference type="SMART" id="SM00062"/>
    </source>
</evidence>
<feature type="chain" id="PRO_5020736964" evidence="5">
    <location>
        <begin position="23"/>
        <end position="262"/>
    </location>
</feature>
<dbReference type="InterPro" id="IPR001638">
    <property type="entry name" value="Solute-binding_3/MltF_N"/>
</dbReference>
<keyword evidence="3 5" id="KW-0732">Signal</keyword>
<evidence type="ECO:0000256" key="4">
    <source>
        <dbReference type="RuleBase" id="RU003744"/>
    </source>
</evidence>
<dbReference type="Pfam" id="PF00497">
    <property type="entry name" value="SBP_bac_3"/>
    <property type="match status" value="1"/>
</dbReference>
<organism evidence="7 8">
    <name type="scientific">Siculibacillus lacustris</name>
    <dbReference type="NCBI Taxonomy" id="1549641"/>
    <lineage>
        <taxon>Bacteria</taxon>
        <taxon>Pseudomonadati</taxon>
        <taxon>Pseudomonadota</taxon>
        <taxon>Alphaproteobacteria</taxon>
        <taxon>Hyphomicrobiales</taxon>
        <taxon>Ancalomicrobiaceae</taxon>
        <taxon>Siculibacillus</taxon>
    </lineage>
</organism>
<dbReference type="AlphaFoldDB" id="A0A4Q9VZ68"/>